<evidence type="ECO:0000313" key="2">
    <source>
        <dbReference type="EMBL" id="RZF46048.1"/>
    </source>
</evidence>
<keyword evidence="3" id="KW-1185">Reference proteome</keyword>
<sequence>MDWKRRVPKQTPAERRPQSELKTIDIRARAEQQALASTEQESEAGKFSRTREEYDSSFAFPSATAHLTTVDSAFAEEMNSHLFLLKTKKNNSALTVSSFCSILLSQTSRGHATYFCLEKAARAGVGGRWEGSNVLSGYAALVIQILPRFLRAPACSEAANYKLGPTGTLDMSAPAATAALHMNTELCSTPNAEPEMPLAHERPLQSFCLIASPEEASTNRCHEPASVSAHYMSINE</sequence>
<name>A0A482XL79_LAOST</name>
<feature type="compositionally biased region" description="Basic and acidic residues" evidence="1">
    <location>
        <begin position="12"/>
        <end position="25"/>
    </location>
</feature>
<dbReference type="AlphaFoldDB" id="A0A482XL79"/>
<dbReference type="InParanoid" id="A0A482XL79"/>
<comment type="caution">
    <text evidence="2">The sequence shown here is derived from an EMBL/GenBank/DDBJ whole genome shotgun (WGS) entry which is preliminary data.</text>
</comment>
<evidence type="ECO:0000256" key="1">
    <source>
        <dbReference type="SAM" id="MobiDB-lite"/>
    </source>
</evidence>
<protein>
    <submittedName>
        <fullName evidence="2">Uncharacterized protein</fullName>
    </submittedName>
</protein>
<dbReference type="EMBL" id="QKKF02007188">
    <property type="protein sequence ID" value="RZF46048.1"/>
    <property type="molecule type" value="Genomic_DNA"/>
</dbReference>
<organism evidence="2 3">
    <name type="scientific">Laodelphax striatellus</name>
    <name type="common">Small brown planthopper</name>
    <name type="synonym">Delphax striatella</name>
    <dbReference type="NCBI Taxonomy" id="195883"/>
    <lineage>
        <taxon>Eukaryota</taxon>
        <taxon>Metazoa</taxon>
        <taxon>Ecdysozoa</taxon>
        <taxon>Arthropoda</taxon>
        <taxon>Hexapoda</taxon>
        <taxon>Insecta</taxon>
        <taxon>Pterygota</taxon>
        <taxon>Neoptera</taxon>
        <taxon>Paraneoptera</taxon>
        <taxon>Hemiptera</taxon>
        <taxon>Auchenorrhyncha</taxon>
        <taxon>Fulgoroidea</taxon>
        <taxon>Delphacidae</taxon>
        <taxon>Criomorphinae</taxon>
        <taxon>Laodelphax</taxon>
    </lineage>
</organism>
<proteinExistence type="predicted"/>
<accession>A0A482XL79</accession>
<gene>
    <name evidence="2" type="ORF">LSTR_LSTR004761</name>
</gene>
<dbReference type="Proteomes" id="UP000291343">
    <property type="component" value="Unassembled WGS sequence"/>
</dbReference>
<feature type="region of interest" description="Disordered" evidence="1">
    <location>
        <begin position="1"/>
        <end position="25"/>
    </location>
</feature>
<reference evidence="2 3" key="1">
    <citation type="journal article" date="2017" name="Gigascience">
        <title>Genome sequence of the small brown planthopper, Laodelphax striatellus.</title>
        <authorList>
            <person name="Zhu J."/>
            <person name="Jiang F."/>
            <person name="Wang X."/>
            <person name="Yang P."/>
            <person name="Bao Y."/>
            <person name="Zhao W."/>
            <person name="Wang W."/>
            <person name="Lu H."/>
            <person name="Wang Q."/>
            <person name="Cui N."/>
            <person name="Li J."/>
            <person name="Chen X."/>
            <person name="Luo L."/>
            <person name="Yu J."/>
            <person name="Kang L."/>
            <person name="Cui F."/>
        </authorList>
    </citation>
    <scope>NUCLEOTIDE SEQUENCE [LARGE SCALE GENOMIC DNA]</scope>
    <source>
        <strain evidence="2">Lst14</strain>
    </source>
</reference>
<evidence type="ECO:0000313" key="3">
    <source>
        <dbReference type="Proteomes" id="UP000291343"/>
    </source>
</evidence>